<dbReference type="EMBL" id="JAPWTK010000093">
    <property type="protein sequence ID" value="KAJ8950855.1"/>
    <property type="molecule type" value="Genomic_DNA"/>
</dbReference>
<dbReference type="Proteomes" id="UP001162162">
    <property type="component" value="Unassembled WGS sequence"/>
</dbReference>
<protein>
    <submittedName>
        <fullName evidence="1">Uncharacterized protein</fullName>
    </submittedName>
</protein>
<dbReference type="AlphaFoldDB" id="A0AAV8YGS8"/>
<feature type="non-terminal residue" evidence="1">
    <location>
        <position position="102"/>
    </location>
</feature>
<keyword evidence="2" id="KW-1185">Reference proteome</keyword>
<evidence type="ECO:0000313" key="1">
    <source>
        <dbReference type="EMBL" id="KAJ8950855.1"/>
    </source>
</evidence>
<name>A0AAV8YGS8_9CUCU</name>
<organism evidence="1 2">
    <name type="scientific">Aromia moschata</name>
    <dbReference type="NCBI Taxonomy" id="1265417"/>
    <lineage>
        <taxon>Eukaryota</taxon>
        <taxon>Metazoa</taxon>
        <taxon>Ecdysozoa</taxon>
        <taxon>Arthropoda</taxon>
        <taxon>Hexapoda</taxon>
        <taxon>Insecta</taxon>
        <taxon>Pterygota</taxon>
        <taxon>Neoptera</taxon>
        <taxon>Endopterygota</taxon>
        <taxon>Coleoptera</taxon>
        <taxon>Polyphaga</taxon>
        <taxon>Cucujiformia</taxon>
        <taxon>Chrysomeloidea</taxon>
        <taxon>Cerambycidae</taxon>
        <taxon>Cerambycinae</taxon>
        <taxon>Callichromatini</taxon>
        <taxon>Aromia</taxon>
    </lineage>
</organism>
<proteinExistence type="predicted"/>
<sequence length="102" mass="11922">MRQRITLAFREIKPEMMINVRHSFQKRLHMCINQNGGNFEQSFALCGRKMKIPQTNKVTSNCTSSNLAVRRDQPLTNVDGNITKIVQNKFEKRRRETVQVSQ</sequence>
<accession>A0AAV8YGS8</accession>
<reference evidence="1" key="1">
    <citation type="journal article" date="2023" name="Insect Mol. Biol.">
        <title>Genome sequencing provides insights into the evolution of gene families encoding plant cell wall-degrading enzymes in longhorned beetles.</title>
        <authorList>
            <person name="Shin N.R."/>
            <person name="Okamura Y."/>
            <person name="Kirsch R."/>
            <person name="Pauchet Y."/>
        </authorList>
    </citation>
    <scope>NUCLEOTIDE SEQUENCE</scope>
    <source>
        <strain evidence="1">AMC_N1</strain>
    </source>
</reference>
<evidence type="ECO:0000313" key="2">
    <source>
        <dbReference type="Proteomes" id="UP001162162"/>
    </source>
</evidence>
<comment type="caution">
    <text evidence="1">The sequence shown here is derived from an EMBL/GenBank/DDBJ whole genome shotgun (WGS) entry which is preliminary data.</text>
</comment>
<gene>
    <name evidence="1" type="ORF">NQ318_011151</name>
</gene>